<name>A0ABT9NN43_9ACTN</name>
<protein>
    <submittedName>
        <fullName evidence="1">Uncharacterized protein</fullName>
    </submittedName>
</protein>
<accession>A0ABT9NN43</accession>
<evidence type="ECO:0000313" key="1">
    <source>
        <dbReference type="EMBL" id="MDP9821841.1"/>
    </source>
</evidence>
<reference evidence="1 2" key="1">
    <citation type="submission" date="2023-07" db="EMBL/GenBank/DDBJ databases">
        <title>Sequencing the genomes of 1000 actinobacteria strains.</title>
        <authorList>
            <person name="Klenk H.-P."/>
        </authorList>
    </citation>
    <scope>NUCLEOTIDE SEQUENCE [LARGE SCALE GENOMIC DNA]</scope>
    <source>
        <strain evidence="1 2">GD13</strain>
    </source>
</reference>
<organism evidence="1 2">
    <name type="scientific">Nocardioides massiliensis</name>
    <dbReference type="NCBI Taxonomy" id="1325935"/>
    <lineage>
        <taxon>Bacteria</taxon>
        <taxon>Bacillati</taxon>
        <taxon>Actinomycetota</taxon>
        <taxon>Actinomycetes</taxon>
        <taxon>Propionibacteriales</taxon>
        <taxon>Nocardioidaceae</taxon>
        <taxon>Nocardioides</taxon>
    </lineage>
</organism>
<keyword evidence="2" id="KW-1185">Reference proteome</keyword>
<dbReference type="EMBL" id="JAUSQM010000001">
    <property type="protein sequence ID" value="MDP9821841.1"/>
    <property type="molecule type" value="Genomic_DNA"/>
</dbReference>
<evidence type="ECO:0000313" key="2">
    <source>
        <dbReference type="Proteomes" id="UP001240447"/>
    </source>
</evidence>
<proteinExistence type="predicted"/>
<dbReference type="RefSeq" id="WP_181642594.1">
    <property type="nucleotide sequence ID" value="NZ_CCXJ01000764.2"/>
</dbReference>
<sequence>MDWQPLPPEVAEWMGMDHAGVPDVAVWSEDASPQDEAAAPAVRRRGVLGLVRRPRRRSGSAA</sequence>
<dbReference type="Proteomes" id="UP001240447">
    <property type="component" value="Unassembled WGS sequence"/>
</dbReference>
<gene>
    <name evidence="1" type="ORF">J2S59_001650</name>
</gene>
<comment type="caution">
    <text evidence="1">The sequence shown here is derived from an EMBL/GenBank/DDBJ whole genome shotgun (WGS) entry which is preliminary data.</text>
</comment>